<evidence type="ECO:0000256" key="3">
    <source>
        <dbReference type="ARBA" id="ARBA00006739"/>
    </source>
</evidence>
<evidence type="ECO:0000256" key="2">
    <source>
        <dbReference type="ARBA" id="ARBA00004922"/>
    </source>
</evidence>
<evidence type="ECO:0000256" key="9">
    <source>
        <dbReference type="ARBA" id="ARBA00022968"/>
    </source>
</evidence>
<evidence type="ECO:0000256" key="1">
    <source>
        <dbReference type="ARBA" id="ARBA00004389"/>
    </source>
</evidence>
<keyword evidence="7" id="KW-0812">Transmembrane</keyword>
<feature type="domain" description="Glycosyltransferase 2-like" evidence="13">
    <location>
        <begin position="4"/>
        <end position="126"/>
    </location>
</feature>
<keyword evidence="9" id="KW-0735">Signal-anchor</keyword>
<comment type="subcellular location">
    <subcellularLocation>
        <location evidence="1">Endoplasmic reticulum membrane</location>
        <topology evidence="1">Single-pass membrane protein</topology>
    </subcellularLocation>
</comment>
<dbReference type="EC" id="2.4.1.117" evidence="4"/>
<evidence type="ECO:0000256" key="5">
    <source>
        <dbReference type="ARBA" id="ARBA00022676"/>
    </source>
</evidence>
<dbReference type="SUPFAM" id="SSF53448">
    <property type="entry name" value="Nucleotide-diphospho-sugar transferases"/>
    <property type="match status" value="1"/>
</dbReference>
<comment type="similarity">
    <text evidence="3">Belongs to the glycosyltransferase 2 family.</text>
</comment>
<keyword evidence="8" id="KW-0256">Endoplasmic reticulum</keyword>
<evidence type="ECO:0000256" key="8">
    <source>
        <dbReference type="ARBA" id="ARBA00022824"/>
    </source>
</evidence>
<keyword evidence="6" id="KW-0808">Transferase</keyword>
<gene>
    <name evidence="14" type="ORF">A3C12_00245</name>
</gene>
<keyword evidence="10" id="KW-1133">Transmembrane helix</keyword>
<sequence>MHLSWIIPAYNEERRIEKTVREVENYLHLKGFAYEILVIDNGSRDRTAEIVNKLLVEIPSLRLVAAHESGKGGAVKRGMSAATGEIRLFSDADNSTSPDHFDKMEPFFKNGCDVVISSRDPKDAAGAGRDVEEPWYREILGNMGNLVIQIFGVWGIWDTQNGFKACTAKSAEAIFSQTKIMGFAFDIEMLALARRFGYKIAVIPVKWKFDPDSKVTLGAYLSVFLDVFRIRWNIMRGAYPHKVSHS</sequence>
<dbReference type="InterPro" id="IPR035518">
    <property type="entry name" value="DPG_synthase"/>
</dbReference>
<dbReference type="AlphaFoldDB" id="A0A1G2KPJ2"/>
<comment type="catalytic activity">
    <reaction evidence="12">
        <text>a di-trans,poly-cis-dolichyl phosphate + UDP-alpha-D-glucose = a di-trans,poly-cis-dolichyl beta-D-glucosyl phosphate + UDP</text>
        <dbReference type="Rhea" id="RHEA:15401"/>
        <dbReference type="Rhea" id="RHEA-COMP:19498"/>
        <dbReference type="Rhea" id="RHEA-COMP:19502"/>
        <dbReference type="ChEBI" id="CHEBI:57525"/>
        <dbReference type="ChEBI" id="CHEBI:57683"/>
        <dbReference type="ChEBI" id="CHEBI:58223"/>
        <dbReference type="ChEBI" id="CHEBI:58885"/>
        <dbReference type="EC" id="2.4.1.117"/>
    </reaction>
    <physiologicalReaction direction="left-to-right" evidence="12">
        <dbReference type="Rhea" id="RHEA:15402"/>
    </physiologicalReaction>
</comment>
<evidence type="ECO:0000259" key="13">
    <source>
        <dbReference type="Pfam" id="PF00535"/>
    </source>
</evidence>
<keyword evidence="11" id="KW-0472">Membrane</keyword>
<evidence type="ECO:0000256" key="12">
    <source>
        <dbReference type="ARBA" id="ARBA00045097"/>
    </source>
</evidence>
<dbReference type="GO" id="GO:0004581">
    <property type="term" value="F:dolichyl-phosphate beta-glucosyltransferase activity"/>
    <property type="evidence" value="ECO:0007669"/>
    <property type="project" value="UniProtKB-EC"/>
</dbReference>
<organism evidence="14 15">
    <name type="scientific">Candidatus Sungbacteria bacterium RIFCSPHIGHO2_02_FULL_49_20</name>
    <dbReference type="NCBI Taxonomy" id="1802272"/>
    <lineage>
        <taxon>Bacteria</taxon>
        <taxon>Candidatus Sungiibacteriota</taxon>
    </lineage>
</organism>
<dbReference type="InterPro" id="IPR029044">
    <property type="entry name" value="Nucleotide-diphossugar_trans"/>
</dbReference>
<dbReference type="GO" id="GO:0006487">
    <property type="term" value="P:protein N-linked glycosylation"/>
    <property type="evidence" value="ECO:0007669"/>
    <property type="project" value="TreeGrafter"/>
</dbReference>
<dbReference type="Proteomes" id="UP000178710">
    <property type="component" value="Unassembled WGS sequence"/>
</dbReference>
<dbReference type="InterPro" id="IPR001173">
    <property type="entry name" value="Glyco_trans_2-like"/>
</dbReference>
<protein>
    <recommendedName>
        <fullName evidence="4">dolichyl-phosphate beta-glucosyltransferase</fullName>
        <ecNumber evidence="4">2.4.1.117</ecNumber>
    </recommendedName>
</protein>
<dbReference type="EMBL" id="MHQK01000030">
    <property type="protein sequence ID" value="OHA01328.1"/>
    <property type="molecule type" value="Genomic_DNA"/>
</dbReference>
<dbReference type="Pfam" id="PF00535">
    <property type="entry name" value="Glycos_transf_2"/>
    <property type="match status" value="1"/>
</dbReference>
<evidence type="ECO:0000256" key="4">
    <source>
        <dbReference type="ARBA" id="ARBA00012583"/>
    </source>
</evidence>
<proteinExistence type="inferred from homology"/>
<name>A0A1G2KPJ2_9BACT</name>
<evidence type="ECO:0000256" key="10">
    <source>
        <dbReference type="ARBA" id="ARBA00022989"/>
    </source>
</evidence>
<dbReference type="CDD" id="cd04188">
    <property type="entry name" value="DPG_synthase"/>
    <property type="match status" value="1"/>
</dbReference>
<evidence type="ECO:0000313" key="15">
    <source>
        <dbReference type="Proteomes" id="UP000178710"/>
    </source>
</evidence>
<dbReference type="PANTHER" id="PTHR10859">
    <property type="entry name" value="GLYCOSYL TRANSFERASE"/>
    <property type="match status" value="1"/>
</dbReference>
<accession>A0A1G2KPJ2</accession>
<reference evidence="14 15" key="1">
    <citation type="journal article" date="2016" name="Nat. Commun.">
        <title>Thousands of microbial genomes shed light on interconnected biogeochemical processes in an aquifer system.</title>
        <authorList>
            <person name="Anantharaman K."/>
            <person name="Brown C.T."/>
            <person name="Hug L.A."/>
            <person name="Sharon I."/>
            <person name="Castelle C.J."/>
            <person name="Probst A.J."/>
            <person name="Thomas B.C."/>
            <person name="Singh A."/>
            <person name="Wilkins M.J."/>
            <person name="Karaoz U."/>
            <person name="Brodie E.L."/>
            <person name="Williams K.H."/>
            <person name="Hubbard S.S."/>
            <person name="Banfield J.F."/>
        </authorList>
    </citation>
    <scope>NUCLEOTIDE SEQUENCE [LARGE SCALE GENOMIC DNA]</scope>
</reference>
<evidence type="ECO:0000256" key="7">
    <source>
        <dbReference type="ARBA" id="ARBA00022692"/>
    </source>
</evidence>
<keyword evidence="5" id="KW-0328">Glycosyltransferase</keyword>
<evidence type="ECO:0000256" key="11">
    <source>
        <dbReference type="ARBA" id="ARBA00023136"/>
    </source>
</evidence>
<evidence type="ECO:0000256" key="6">
    <source>
        <dbReference type="ARBA" id="ARBA00022679"/>
    </source>
</evidence>
<dbReference type="PANTHER" id="PTHR10859:SF91">
    <property type="entry name" value="DOLICHYL-PHOSPHATE BETA-GLUCOSYLTRANSFERASE"/>
    <property type="match status" value="1"/>
</dbReference>
<evidence type="ECO:0000313" key="14">
    <source>
        <dbReference type="EMBL" id="OHA01328.1"/>
    </source>
</evidence>
<comment type="pathway">
    <text evidence="2">Protein modification; protein glycosylation.</text>
</comment>
<dbReference type="Gene3D" id="3.90.550.10">
    <property type="entry name" value="Spore Coat Polysaccharide Biosynthesis Protein SpsA, Chain A"/>
    <property type="match status" value="1"/>
</dbReference>
<comment type="caution">
    <text evidence="14">The sequence shown here is derived from an EMBL/GenBank/DDBJ whole genome shotgun (WGS) entry which is preliminary data.</text>
</comment>